<feature type="compositionally biased region" description="Polar residues" evidence="1">
    <location>
        <begin position="58"/>
        <end position="80"/>
    </location>
</feature>
<feature type="compositionally biased region" description="Polar residues" evidence="1">
    <location>
        <begin position="87"/>
        <end position="98"/>
    </location>
</feature>
<accession>A0A2N5SG79</accession>
<feature type="compositionally biased region" description="Polar residues" evidence="1">
    <location>
        <begin position="1"/>
        <end position="30"/>
    </location>
</feature>
<feature type="compositionally biased region" description="Basic residues" evidence="1">
    <location>
        <begin position="162"/>
        <end position="171"/>
    </location>
</feature>
<reference evidence="2 3" key="1">
    <citation type="submission" date="2017-11" db="EMBL/GenBank/DDBJ databases">
        <title>De novo assembly and phasing of dikaryotic genomes from two isolates of Puccinia coronata f. sp. avenae, the causal agent of oat crown rust.</title>
        <authorList>
            <person name="Miller M.E."/>
            <person name="Zhang Y."/>
            <person name="Omidvar V."/>
            <person name="Sperschneider J."/>
            <person name="Schwessinger B."/>
            <person name="Raley C."/>
            <person name="Palmer J.M."/>
            <person name="Garnica D."/>
            <person name="Upadhyaya N."/>
            <person name="Rathjen J."/>
            <person name="Taylor J.M."/>
            <person name="Park R.F."/>
            <person name="Dodds P.N."/>
            <person name="Hirsch C.D."/>
            <person name="Kianian S.F."/>
            <person name="Figueroa M."/>
        </authorList>
    </citation>
    <scope>NUCLEOTIDE SEQUENCE [LARGE SCALE GENOMIC DNA]</scope>
    <source>
        <strain evidence="2">12SD80</strain>
    </source>
</reference>
<dbReference type="AlphaFoldDB" id="A0A2N5SG79"/>
<gene>
    <name evidence="2" type="ORF">PCASD_23046</name>
</gene>
<feature type="region of interest" description="Disordered" evidence="1">
    <location>
        <begin position="1"/>
        <end position="99"/>
    </location>
</feature>
<protein>
    <submittedName>
        <fullName evidence="2">Uncharacterized protein</fullName>
    </submittedName>
</protein>
<name>A0A2N5SG79_9BASI</name>
<dbReference type="EMBL" id="PGCI01000892">
    <property type="protein sequence ID" value="PLW12258.1"/>
    <property type="molecule type" value="Genomic_DNA"/>
</dbReference>
<evidence type="ECO:0000313" key="3">
    <source>
        <dbReference type="Proteomes" id="UP000235392"/>
    </source>
</evidence>
<proteinExistence type="predicted"/>
<sequence>MATQDSATIIPTNLSGSTIGEQAGKQTTGTKPVGKADTQSPTGNGPNPLNKLLGALVCTQSLGQDGAQTTKPRATPNQGEAQPATPDGQTTKQDTATSNKEKVLKLFLLQQARKATEAGKKARVEALLKQAYSKARSRDELNSFNNPYAPGGPKDNFNLHTGRPRNHSPKKRGFDNRNSNQSTQSNPYRRNSYWSPWPRGKGESYSTHNNNCKDRQGNKNQGRNREGRADRNGRDDQ</sequence>
<feature type="compositionally biased region" description="Polar residues" evidence="1">
    <location>
        <begin position="37"/>
        <end position="47"/>
    </location>
</feature>
<feature type="region of interest" description="Disordered" evidence="1">
    <location>
        <begin position="134"/>
        <end position="237"/>
    </location>
</feature>
<evidence type="ECO:0000256" key="1">
    <source>
        <dbReference type="SAM" id="MobiDB-lite"/>
    </source>
</evidence>
<feature type="compositionally biased region" description="Polar residues" evidence="1">
    <location>
        <begin position="176"/>
        <end position="194"/>
    </location>
</feature>
<comment type="caution">
    <text evidence="2">The sequence shown here is derived from an EMBL/GenBank/DDBJ whole genome shotgun (WGS) entry which is preliminary data.</text>
</comment>
<dbReference type="Proteomes" id="UP000235392">
    <property type="component" value="Unassembled WGS sequence"/>
</dbReference>
<evidence type="ECO:0000313" key="2">
    <source>
        <dbReference type="EMBL" id="PLW12258.1"/>
    </source>
</evidence>
<organism evidence="2 3">
    <name type="scientific">Puccinia coronata f. sp. avenae</name>
    <dbReference type="NCBI Taxonomy" id="200324"/>
    <lineage>
        <taxon>Eukaryota</taxon>
        <taxon>Fungi</taxon>
        <taxon>Dikarya</taxon>
        <taxon>Basidiomycota</taxon>
        <taxon>Pucciniomycotina</taxon>
        <taxon>Pucciniomycetes</taxon>
        <taxon>Pucciniales</taxon>
        <taxon>Pucciniaceae</taxon>
        <taxon>Puccinia</taxon>
    </lineage>
</organism>
<feature type="compositionally biased region" description="Basic and acidic residues" evidence="1">
    <location>
        <begin position="211"/>
        <end position="237"/>
    </location>
</feature>